<organism evidence="2 3">
    <name type="scientific">Mycobacteroides abscessus subsp. massiliense</name>
    <dbReference type="NCBI Taxonomy" id="1962118"/>
    <lineage>
        <taxon>Bacteria</taxon>
        <taxon>Bacillati</taxon>
        <taxon>Actinomycetota</taxon>
        <taxon>Actinomycetes</taxon>
        <taxon>Mycobacteriales</taxon>
        <taxon>Mycobacteriaceae</taxon>
        <taxon>Mycobacteroides</taxon>
        <taxon>Mycobacteroides abscessus</taxon>
    </lineage>
</organism>
<dbReference type="Proteomes" id="UP000190074">
    <property type="component" value="Unassembled WGS sequence"/>
</dbReference>
<dbReference type="EMBL" id="FVGW01000001">
    <property type="protein sequence ID" value="SKL47097.1"/>
    <property type="molecule type" value="Genomic_DNA"/>
</dbReference>
<dbReference type="InterPro" id="IPR050766">
    <property type="entry name" value="Bact_Lucif_Oxidored"/>
</dbReference>
<gene>
    <name evidence="2" type="ORF">SAMEA2259716_00669</name>
</gene>
<accession>A0A1T8HMJ1</accession>
<dbReference type="AlphaFoldDB" id="A0A1T8HMJ1"/>
<evidence type="ECO:0000259" key="1">
    <source>
        <dbReference type="Pfam" id="PF00296"/>
    </source>
</evidence>
<evidence type="ECO:0000313" key="2">
    <source>
        <dbReference type="EMBL" id="SKL47097.1"/>
    </source>
</evidence>
<name>A0A1T8HMJ1_9MYCO</name>
<dbReference type="PANTHER" id="PTHR30137">
    <property type="entry name" value="LUCIFERASE-LIKE MONOOXYGENASE"/>
    <property type="match status" value="1"/>
</dbReference>
<feature type="domain" description="Luciferase-like" evidence="1">
    <location>
        <begin position="35"/>
        <end position="132"/>
    </location>
</feature>
<dbReference type="SUPFAM" id="SSF51679">
    <property type="entry name" value="Bacterial luciferase-like"/>
    <property type="match status" value="1"/>
</dbReference>
<proteinExistence type="predicted"/>
<dbReference type="NCBIfam" id="TIGR03620">
    <property type="entry name" value="F420_MSMEG_4141"/>
    <property type="match status" value="1"/>
</dbReference>
<dbReference type="InterPro" id="IPR011251">
    <property type="entry name" value="Luciferase-like_dom"/>
</dbReference>
<dbReference type="InterPro" id="IPR019922">
    <property type="entry name" value="Lucif-like_OxRdatse_MSMEG_4141"/>
</dbReference>
<dbReference type="GO" id="GO:0016705">
    <property type="term" value="F:oxidoreductase activity, acting on paired donors, with incorporation or reduction of molecular oxygen"/>
    <property type="evidence" value="ECO:0007669"/>
    <property type="project" value="InterPro"/>
</dbReference>
<dbReference type="PANTHER" id="PTHR30137:SF18">
    <property type="entry name" value="CONSERVED PROTEIN"/>
    <property type="match status" value="1"/>
</dbReference>
<sequence>MGAGIATPPAKLARGMGESKLNRYGVWKGGPVTPEQARTIEDLGYGSVWVGGVFTADLAYVEPLLAVTENLTVASGIVNIWTSPVDEIAAAFHRIEAAYPGRFLLGVGAGHPEASAEYRKPYDALVEYLDGLDAAGVPKERRVLAALGPKVLKLSADRTAGAHPYLTTPEHTRQAREIIGPGALLIPEHKVVLSTDAPGAREIGRRTVDFYLTLSNYVNNWKRLGFNDEDLTSPGSDAFIDAVVAHGTAAEIATRLNEHLDAGADQVLIQVLGDKGLVDTLTSLADALR</sequence>
<evidence type="ECO:0000313" key="3">
    <source>
        <dbReference type="Proteomes" id="UP000190074"/>
    </source>
</evidence>
<protein>
    <submittedName>
        <fullName evidence="2">Putative F420-dependent oxidoreductase, MSMEG_4141 family</fullName>
    </submittedName>
</protein>
<dbReference type="Gene3D" id="3.20.20.30">
    <property type="entry name" value="Luciferase-like domain"/>
    <property type="match status" value="2"/>
</dbReference>
<reference evidence="2 3" key="1">
    <citation type="submission" date="2016-11" db="EMBL/GenBank/DDBJ databases">
        <authorList>
            <consortium name="Pathogen Informatics"/>
        </authorList>
    </citation>
    <scope>NUCLEOTIDE SEQUENCE [LARGE SCALE GENOMIC DNA]</scope>
    <source>
        <strain evidence="2 3">911</strain>
    </source>
</reference>
<dbReference type="Pfam" id="PF00296">
    <property type="entry name" value="Bac_luciferase"/>
    <property type="match status" value="1"/>
</dbReference>
<dbReference type="InterPro" id="IPR036661">
    <property type="entry name" value="Luciferase-like_sf"/>
</dbReference>
<dbReference type="GO" id="GO:0005829">
    <property type="term" value="C:cytosol"/>
    <property type="evidence" value="ECO:0007669"/>
    <property type="project" value="TreeGrafter"/>
</dbReference>